<feature type="chain" id="PRO_5040115148" evidence="2">
    <location>
        <begin position="26"/>
        <end position="227"/>
    </location>
</feature>
<proteinExistence type="predicted"/>
<feature type="region of interest" description="Disordered" evidence="1">
    <location>
        <begin position="25"/>
        <end position="46"/>
    </location>
</feature>
<dbReference type="Proteomes" id="UP000823405">
    <property type="component" value="Unassembled WGS sequence"/>
</dbReference>
<evidence type="ECO:0000313" key="4">
    <source>
        <dbReference type="Proteomes" id="UP000823405"/>
    </source>
</evidence>
<evidence type="ECO:0000256" key="2">
    <source>
        <dbReference type="SAM" id="SignalP"/>
    </source>
</evidence>
<sequence length="227" mass="22701">MKPTFSSIALVSLACLQYLAGTTTAQGTTPTGSRAPTGTSTGSGTAVVPTPTVPVWVNTPGLVVNSVIDGMAVIQNSFLSISASLRDGRPMSSILITVANKDGSGNTTIADIKEANLVTSNQLWNATATKYPPGPYVLNMIVTAGTANATGATGTPGAPQPSTGVTPPPVTGGAPSIFYWKANVLIRGPQAPPVPESGAVSGRYSIGSAAGYVVATGVALLGSFLVL</sequence>
<accession>A0A9P6R1F1</accession>
<dbReference type="PROSITE" id="PS51257">
    <property type="entry name" value="PROKAR_LIPOPROTEIN"/>
    <property type="match status" value="1"/>
</dbReference>
<dbReference type="EMBL" id="JAAAIN010001015">
    <property type="protein sequence ID" value="KAG0308184.1"/>
    <property type="molecule type" value="Genomic_DNA"/>
</dbReference>
<evidence type="ECO:0000256" key="1">
    <source>
        <dbReference type="SAM" id="MobiDB-lite"/>
    </source>
</evidence>
<organism evidence="3 4">
    <name type="scientific">Linnemannia gamsii</name>
    <dbReference type="NCBI Taxonomy" id="64522"/>
    <lineage>
        <taxon>Eukaryota</taxon>
        <taxon>Fungi</taxon>
        <taxon>Fungi incertae sedis</taxon>
        <taxon>Mucoromycota</taxon>
        <taxon>Mortierellomycotina</taxon>
        <taxon>Mortierellomycetes</taxon>
        <taxon>Mortierellales</taxon>
        <taxon>Mortierellaceae</taxon>
        <taxon>Linnemannia</taxon>
    </lineage>
</organism>
<keyword evidence="4" id="KW-1185">Reference proteome</keyword>
<name>A0A9P6R1F1_9FUNG</name>
<keyword evidence="2" id="KW-0732">Signal</keyword>
<evidence type="ECO:0000313" key="3">
    <source>
        <dbReference type="EMBL" id="KAG0308184.1"/>
    </source>
</evidence>
<reference evidence="3" key="1">
    <citation type="journal article" date="2020" name="Fungal Divers.">
        <title>Resolving the Mortierellaceae phylogeny through synthesis of multi-gene phylogenetics and phylogenomics.</title>
        <authorList>
            <person name="Vandepol N."/>
            <person name="Liber J."/>
            <person name="Desiro A."/>
            <person name="Na H."/>
            <person name="Kennedy M."/>
            <person name="Barry K."/>
            <person name="Grigoriev I.V."/>
            <person name="Miller A.N."/>
            <person name="O'Donnell K."/>
            <person name="Stajich J.E."/>
            <person name="Bonito G."/>
        </authorList>
    </citation>
    <scope>NUCLEOTIDE SEQUENCE</scope>
    <source>
        <strain evidence="3">NVP60</strain>
    </source>
</reference>
<dbReference type="AlphaFoldDB" id="A0A9P6R1F1"/>
<gene>
    <name evidence="3" type="ORF">BGZ97_000139</name>
</gene>
<comment type="caution">
    <text evidence="3">The sequence shown here is derived from an EMBL/GenBank/DDBJ whole genome shotgun (WGS) entry which is preliminary data.</text>
</comment>
<dbReference type="OrthoDB" id="2440113at2759"/>
<protein>
    <submittedName>
        <fullName evidence="3">Uncharacterized protein</fullName>
    </submittedName>
</protein>
<feature type="signal peptide" evidence="2">
    <location>
        <begin position="1"/>
        <end position="25"/>
    </location>
</feature>